<gene>
    <name evidence="4" type="ORF">C1H46_019158</name>
</gene>
<dbReference type="PANTHER" id="PTHR33463">
    <property type="entry name" value="NB-ARC DOMAIN-CONTAINING PROTEIN-RELATED"/>
    <property type="match status" value="1"/>
</dbReference>
<evidence type="ECO:0000313" key="5">
    <source>
        <dbReference type="Proteomes" id="UP000315295"/>
    </source>
</evidence>
<feature type="domain" description="Disease resistance protein At4g27190-like leucine-rich repeats" evidence="3">
    <location>
        <begin position="342"/>
        <end position="411"/>
    </location>
</feature>
<dbReference type="InterPro" id="IPR050905">
    <property type="entry name" value="Plant_NBS-LRR"/>
</dbReference>
<comment type="caution">
    <text evidence="4">The sequence shown here is derived from an EMBL/GenBank/DDBJ whole genome shotgun (WGS) entry which is preliminary data.</text>
</comment>
<feature type="domain" description="Disease resistance protein At4g27190-like leucine-rich repeats" evidence="3">
    <location>
        <begin position="525"/>
        <end position="608"/>
    </location>
</feature>
<evidence type="ECO:0000259" key="3">
    <source>
        <dbReference type="Pfam" id="PF23247"/>
    </source>
</evidence>
<evidence type="ECO:0000313" key="4">
    <source>
        <dbReference type="EMBL" id="TQD95236.1"/>
    </source>
</evidence>
<dbReference type="Gene3D" id="3.80.10.10">
    <property type="entry name" value="Ribonuclease Inhibitor"/>
    <property type="match status" value="2"/>
</dbReference>
<dbReference type="Pfam" id="PF23247">
    <property type="entry name" value="LRR_RPS2"/>
    <property type="match status" value="2"/>
</dbReference>
<sequence>MGLIYNTEDYSIPIEDLVRYGWGRGYFSNRDTLEEARNKVHSLVDQLQRRFLLLDSNVSETTKMHDIVRDVAISIASRDSHGFLIRCHAENKGWPSLATYDHYTTVSLVDDLEIPVGLKCPKVELLRTMNGRFSDGSMDIICNAMKELKVLALVKMYNLSRSLGVLKNLQTLCLDNSSLYGFSTDVIGGLENLEILSFRHCHFMSELSREIGRLKQLRLLDTTNCIRLQVIPHGILSSLCRLEELYMVNSFRKWELATGREDKGMASISEVMFLSDHLKVLAIDIPNITHLLPKDVVLKTLTIRFHIRIKDNERLKSSAKVLSLYACPNIEYLANGTSGIQHTLFPRLQILCLRDLPKLKAICPNSQLLQSVLTNLRSFDLRDCRVLKYIFSLSVARNLVQLQELVIVDCDQIEEIVSKQQREHEQAADMIAFQKLTNLTLGDLESFVGFFQANKLYSNQEVTTQKVEHQSAGIFEKAIFPAKCMSWLQSLEGVKLVSMKSTHVIFDLKGHSHGWAHSSNIFSVTNLLNLEEVKISYCPDMETIIRITKENEEDATKGMIVFPKLNTFELVDLPRLTSLCPEGFTFLWPSTKNMRVKTCENLKTLGAVSPQRKKLENNLNKDSTSHDSSTSPQKMCVCAH</sequence>
<dbReference type="SUPFAM" id="SSF52058">
    <property type="entry name" value="L domain-like"/>
    <property type="match status" value="1"/>
</dbReference>
<keyword evidence="5" id="KW-1185">Reference proteome</keyword>
<dbReference type="EMBL" id="VIEB01000321">
    <property type="protein sequence ID" value="TQD95236.1"/>
    <property type="molecule type" value="Genomic_DNA"/>
</dbReference>
<dbReference type="Proteomes" id="UP000315295">
    <property type="component" value="Unassembled WGS sequence"/>
</dbReference>
<dbReference type="InterPro" id="IPR057135">
    <property type="entry name" value="At4g27190-like_LRR"/>
</dbReference>
<feature type="region of interest" description="Disordered" evidence="2">
    <location>
        <begin position="613"/>
        <end position="640"/>
    </location>
</feature>
<dbReference type="InterPro" id="IPR032675">
    <property type="entry name" value="LRR_dom_sf"/>
</dbReference>
<proteinExistence type="predicted"/>
<protein>
    <recommendedName>
        <fullName evidence="3">Disease resistance protein At4g27190-like leucine-rich repeats domain-containing protein</fullName>
    </recommendedName>
</protein>
<organism evidence="4 5">
    <name type="scientific">Malus baccata</name>
    <name type="common">Siberian crab apple</name>
    <name type="synonym">Pyrus baccata</name>
    <dbReference type="NCBI Taxonomy" id="106549"/>
    <lineage>
        <taxon>Eukaryota</taxon>
        <taxon>Viridiplantae</taxon>
        <taxon>Streptophyta</taxon>
        <taxon>Embryophyta</taxon>
        <taxon>Tracheophyta</taxon>
        <taxon>Spermatophyta</taxon>
        <taxon>Magnoliopsida</taxon>
        <taxon>eudicotyledons</taxon>
        <taxon>Gunneridae</taxon>
        <taxon>Pentapetalae</taxon>
        <taxon>rosids</taxon>
        <taxon>fabids</taxon>
        <taxon>Rosales</taxon>
        <taxon>Rosaceae</taxon>
        <taxon>Amygdaloideae</taxon>
        <taxon>Maleae</taxon>
        <taxon>Malus</taxon>
    </lineage>
</organism>
<evidence type="ECO:0000256" key="1">
    <source>
        <dbReference type="ARBA" id="ARBA00022821"/>
    </source>
</evidence>
<accession>A0A540M947</accession>
<reference evidence="4 5" key="1">
    <citation type="journal article" date="2019" name="G3 (Bethesda)">
        <title>Sequencing of a Wild Apple (Malus baccata) Genome Unravels the Differences Between Cultivated and Wild Apple Species Regarding Disease Resistance and Cold Tolerance.</title>
        <authorList>
            <person name="Chen X."/>
        </authorList>
    </citation>
    <scope>NUCLEOTIDE SEQUENCE [LARGE SCALE GENOMIC DNA]</scope>
    <source>
        <strain evidence="5">cv. Shandingzi</strain>
        <tissue evidence="4">Leaves</tissue>
    </source>
</reference>
<name>A0A540M947_MALBA</name>
<dbReference type="AlphaFoldDB" id="A0A540M947"/>
<keyword evidence="1" id="KW-0611">Plant defense</keyword>
<dbReference type="STRING" id="106549.A0A540M947"/>
<dbReference type="PANTHER" id="PTHR33463:SF203">
    <property type="entry name" value="AAA+ ATPASE DOMAIN-CONTAINING PROTEIN"/>
    <property type="match status" value="1"/>
</dbReference>
<feature type="compositionally biased region" description="Polar residues" evidence="2">
    <location>
        <begin position="617"/>
        <end position="633"/>
    </location>
</feature>
<evidence type="ECO:0000256" key="2">
    <source>
        <dbReference type="SAM" id="MobiDB-lite"/>
    </source>
</evidence>